<gene>
    <name evidence="13" type="ORF">LMG27952_06866</name>
</gene>
<comment type="caution">
    <text evidence="13">The sequence shown here is derived from an EMBL/GenBank/DDBJ whole genome shotgun (WGS) entry which is preliminary data.</text>
</comment>
<evidence type="ECO:0000256" key="8">
    <source>
        <dbReference type="ARBA" id="ARBA00023114"/>
    </source>
</evidence>
<keyword evidence="7" id="KW-0406">Ion transport</keyword>
<dbReference type="InterPro" id="IPR050298">
    <property type="entry name" value="Gram-neg_bact_OMP"/>
</dbReference>
<reference evidence="13 14" key="1">
    <citation type="submission" date="2020-10" db="EMBL/GenBank/DDBJ databases">
        <authorList>
            <person name="Peeters C."/>
        </authorList>
    </citation>
    <scope>NUCLEOTIDE SEQUENCE [LARGE SCALE GENOMIC DNA]</scope>
    <source>
        <strain evidence="13 14">LMG 27952</strain>
    </source>
</reference>
<dbReference type="PANTHER" id="PTHR34501">
    <property type="entry name" value="PROTEIN YDDL-RELATED"/>
    <property type="match status" value="1"/>
</dbReference>
<evidence type="ECO:0000256" key="10">
    <source>
        <dbReference type="ARBA" id="ARBA00023237"/>
    </source>
</evidence>
<sequence>MKKQWMLAIAASTCCVPYAMAQSSVTLYGSLGNSIAYVSNQHGGKTVFMGGGTTPEWIGFTGAEDLGGGLKAIFKLENGINTANGAGLIAGDMFSRQAWVGLQSTAYGKLTLGRQFDVTNEMIMPLTNGYQTSIYQLYHPANLDSFGSTFYNNAVKYTSPLWYGLTVEGMYGFDDTTTQPGRYAGGGVSYSNGPLRAAVVYSSQHDRTLALGTQLGFTEFAGRPVPPSGAIVARSVQILAGNVLYDLNNAWQVRGGYSQVWVEAQNGVTEKMRTGEAGASLRTSPANLISTGAYYSTFASAHYVTAGLSDVYSLSKRTSVFASVVYQHASGSVAAMALLAPSSTTSQLAAYMGLQLFF</sequence>
<feature type="signal peptide" evidence="11">
    <location>
        <begin position="1"/>
        <end position="21"/>
    </location>
</feature>
<feature type="chain" id="PRO_5045823158" description="Porin domain-containing protein" evidence="11">
    <location>
        <begin position="22"/>
        <end position="358"/>
    </location>
</feature>
<keyword evidence="8" id="KW-0626">Porin</keyword>
<dbReference type="SUPFAM" id="SSF56935">
    <property type="entry name" value="Porins"/>
    <property type="match status" value="1"/>
</dbReference>
<evidence type="ECO:0000256" key="4">
    <source>
        <dbReference type="ARBA" id="ARBA00022452"/>
    </source>
</evidence>
<keyword evidence="14" id="KW-1185">Reference proteome</keyword>
<keyword evidence="9" id="KW-0472">Membrane</keyword>
<evidence type="ECO:0000256" key="6">
    <source>
        <dbReference type="ARBA" id="ARBA00022729"/>
    </source>
</evidence>
<evidence type="ECO:0000256" key="2">
    <source>
        <dbReference type="ARBA" id="ARBA00011233"/>
    </source>
</evidence>
<keyword evidence="5" id="KW-0812">Transmembrane</keyword>
<evidence type="ECO:0000313" key="14">
    <source>
        <dbReference type="Proteomes" id="UP000656319"/>
    </source>
</evidence>
<dbReference type="InterPro" id="IPR023614">
    <property type="entry name" value="Porin_dom_sf"/>
</dbReference>
<comment type="subcellular location">
    <subcellularLocation>
        <location evidence="1">Cell outer membrane</location>
        <topology evidence="1">Multi-pass membrane protein</topology>
    </subcellularLocation>
</comment>
<keyword evidence="3" id="KW-0813">Transport</keyword>
<dbReference type="CDD" id="cd00342">
    <property type="entry name" value="gram_neg_porins"/>
    <property type="match status" value="1"/>
</dbReference>
<keyword evidence="4" id="KW-1134">Transmembrane beta strand</keyword>
<feature type="domain" description="Porin" evidence="12">
    <location>
        <begin position="9"/>
        <end position="331"/>
    </location>
</feature>
<evidence type="ECO:0000256" key="5">
    <source>
        <dbReference type="ARBA" id="ARBA00022692"/>
    </source>
</evidence>
<evidence type="ECO:0000313" key="13">
    <source>
        <dbReference type="EMBL" id="CAD6559448.1"/>
    </source>
</evidence>
<dbReference type="Gene3D" id="2.40.160.10">
    <property type="entry name" value="Porin"/>
    <property type="match status" value="1"/>
</dbReference>
<dbReference type="RefSeq" id="WP_201700307.1">
    <property type="nucleotide sequence ID" value="NZ_CAJHCQ010000027.1"/>
</dbReference>
<dbReference type="PRINTS" id="PR00184">
    <property type="entry name" value="NEISSPPORIN"/>
</dbReference>
<dbReference type="Pfam" id="PF13609">
    <property type="entry name" value="Porin_4"/>
    <property type="match status" value="1"/>
</dbReference>
<evidence type="ECO:0000259" key="12">
    <source>
        <dbReference type="Pfam" id="PF13609"/>
    </source>
</evidence>
<dbReference type="Proteomes" id="UP000656319">
    <property type="component" value="Unassembled WGS sequence"/>
</dbReference>
<name>A0ABN7IGN9_9BURK</name>
<protein>
    <recommendedName>
        <fullName evidence="12">Porin domain-containing protein</fullName>
    </recommendedName>
</protein>
<organism evidence="13 14">
    <name type="scientific">Paraburkholderia hiiakae</name>
    <dbReference type="NCBI Taxonomy" id="1081782"/>
    <lineage>
        <taxon>Bacteria</taxon>
        <taxon>Pseudomonadati</taxon>
        <taxon>Pseudomonadota</taxon>
        <taxon>Betaproteobacteria</taxon>
        <taxon>Burkholderiales</taxon>
        <taxon>Burkholderiaceae</taxon>
        <taxon>Paraburkholderia</taxon>
    </lineage>
</organism>
<evidence type="ECO:0000256" key="9">
    <source>
        <dbReference type="ARBA" id="ARBA00023136"/>
    </source>
</evidence>
<evidence type="ECO:0000256" key="7">
    <source>
        <dbReference type="ARBA" id="ARBA00023065"/>
    </source>
</evidence>
<comment type="subunit">
    <text evidence="2">Homotrimer.</text>
</comment>
<evidence type="ECO:0000256" key="1">
    <source>
        <dbReference type="ARBA" id="ARBA00004571"/>
    </source>
</evidence>
<dbReference type="InterPro" id="IPR002299">
    <property type="entry name" value="Porin_Neis"/>
</dbReference>
<dbReference type="InterPro" id="IPR033900">
    <property type="entry name" value="Gram_neg_porin_domain"/>
</dbReference>
<dbReference type="EMBL" id="CAJHCQ010000027">
    <property type="protein sequence ID" value="CAD6559448.1"/>
    <property type="molecule type" value="Genomic_DNA"/>
</dbReference>
<dbReference type="PANTHER" id="PTHR34501:SF9">
    <property type="entry name" value="MAJOR OUTER MEMBRANE PROTEIN P.IA"/>
    <property type="match status" value="1"/>
</dbReference>
<keyword evidence="6 11" id="KW-0732">Signal</keyword>
<keyword evidence="10" id="KW-0998">Cell outer membrane</keyword>
<evidence type="ECO:0000256" key="3">
    <source>
        <dbReference type="ARBA" id="ARBA00022448"/>
    </source>
</evidence>
<evidence type="ECO:0000256" key="11">
    <source>
        <dbReference type="SAM" id="SignalP"/>
    </source>
</evidence>
<accession>A0ABN7IGN9</accession>
<proteinExistence type="predicted"/>